<keyword evidence="3" id="KW-1185">Reference proteome</keyword>
<dbReference type="OrthoDB" id="193931at2759"/>
<evidence type="ECO:0000256" key="1">
    <source>
        <dbReference type="SAM" id="MobiDB-lite"/>
    </source>
</evidence>
<accession>A0A6G0YH33</accession>
<feature type="compositionally biased region" description="Low complexity" evidence="1">
    <location>
        <begin position="152"/>
        <end position="176"/>
    </location>
</feature>
<dbReference type="GO" id="GO:0016301">
    <property type="term" value="F:kinase activity"/>
    <property type="evidence" value="ECO:0007669"/>
    <property type="project" value="UniProtKB-KW"/>
</dbReference>
<comment type="caution">
    <text evidence="2">The sequence shown here is derived from an EMBL/GenBank/DDBJ whole genome shotgun (WGS) entry which is preliminary data.</text>
</comment>
<dbReference type="Pfam" id="PF21122">
    <property type="entry name" value="KA1_BRSK"/>
    <property type="match status" value="1"/>
</dbReference>
<reference evidence="2 3" key="1">
    <citation type="submission" date="2019-08" db="EMBL/GenBank/DDBJ databases">
        <title>Whole genome of Aphis craccivora.</title>
        <authorList>
            <person name="Voronova N.V."/>
            <person name="Shulinski R.S."/>
            <person name="Bandarenka Y.V."/>
            <person name="Zhorov D.G."/>
            <person name="Warner D."/>
        </authorList>
    </citation>
    <scope>NUCLEOTIDE SEQUENCE [LARGE SCALE GENOMIC DNA]</scope>
    <source>
        <strain evidence="2">180601</strain>
        <tissue evidence="2">Whole Body</tissue>
    </source>
</reference>
<proteinExistence type="predicted"/>
<evidence type="ECO:0000313" key="3">
    <source>
        <dbReference type="Proteomes" id="UP000478052"/>
    </source>
</evidence>
<sequence length="206" mass="22785">ISELSHTVINALSFRVEYRRGSGGTAMFQRQVRFQIDLSDVTNTHSPRDYLFAIIFTLHSGNIRRFRRVCEHIQTQMCARKAPSSPRAARKFNADLSESSSCGSDTSERLSPYVNIRNVESDRDDKNKRLINHQDGKGGYCIPNSRQRRRSSSLANNNNFNSSNNNSVANAPAGANGRSEAPPPTRSNSETKPADGAYISVSGSMS</sequence>
<organism evidence="2 3">
    <name type="scientific">Aphis craccivora</name>
    <name type="common">Cowpea aphid</name>
    <dbReference type="NCBI Taxonomy" id="307492"/>
    <lineage>
        <taxon>Eukaryota</taxon>
        <taxon>Metazoa</taxon>
        <taxon>Ecdysozoa</taxon>
        <taxon>Arthropoda</taxon>
        <taxon>Hexapoda</taxon>
        <taxon>Insecta</taxon>
        <taxon>Pterygota</taxon>
        <taxon>Neoptera</taxon>
        <taxon>Paraneoptera</taxon>
        <taxon>Hemiptera</taxon>
        <taxon>Sternorrhyncha</taxon>
        <taxon>Aphidomorpha</taxon>
        <taxon>Aphidoidea</taxon>
        <taxon>Aphididae</taxon>
        <taxon>Aphidini</taxon>
        <taxon>Aphis</taxon>
        <taxon>Aphis</taxon>
    </lineage>
</organism>
<name>A0A6G0YH33_APHCR</name>
<keyword evidence="2" id="KW-0418">Kinase</keyword>
<gene>
    <name evidence="2" type="ORF">FWK35_00036786</name>
</gene>
<dbReference type="Proteomes" id="UP000478052">
    <property type="component" value="Unassembled WGS sequence"/>
</dbReference>
<dbReference type="EMBL" id="VUJU01004083">
    <property type="protein sequence ID" value="KAF0755610.1"/>
    <property type="molecule type" value="Genomic_DNA"/>
</dbReference>
<feature type="compositionally biased region" description="Basic and acidic residues" evidence="1">
    <location>
        <begin position="119"/>
        <end position="136"/>
    </location>
</feature>
<protein>
    <submittedName>
        <fullName evidence="2">Serine/threonine-protein kinase BRSK2 isoform X2</fullName>
    </submittedName>
</protein>
<feature type="non-terminal residue" evidence="2">
    <location>
        <position position="1"/>
    </location>
</feature>
<evidence type="ECO:0000313" key="2">
    <source>
        <dbReference type="EMBL" id="KAF0755610.1"/>
    </source>
</evidence>
<keyword evidence="2" id="KW-0808">Transferase</keyword>
<dbReference type="AlphaFoldDB" id="A0A6G0YH33"/>
<feature type="region of interest" description="Disordered" evidence="1">
    <location>
        <begin position="80"/>
        <end position="206"/>
    </location>
</feature>